<dbReference type="Pfam" id="PF13532">
    <property type="entry name" value="2OG-FeII_Oxy_2"/>
    <property type="match status" value="1"/>
</dbReference>
<feature type="domain" description="Alpha-ketoglutarate-dependent dioxygenase AlkB-like" evidence="2">
    <location>
        <begin position="72"/>
        <end position="194"/>
    </location>
</feature>
<dbReference type="Gene3D" id="2.60.120.590">
    <property type="entry name" value="Alpha-ketoglutarate-dependent dioxygenase AlkB-like"/>
    <property type="match status" value="1"/>
</dbReference>
<evidence type="ECO:0000313" key="3">
    <source>
        <dbReference type="EMBL" id="KOO34354.1"/>
    </source>
</evidence>
<protein>
    <recommendedName>
        <fullName evidence="2">Alpha-ketoglutarate-dependent dioxygenase AlkB-like domain-containing protein</fullName>
    </recommendedName>
</protein>
<dbReference type="InterPro" id="IPR032857">
    <property type="entry name" value="ALKBH4"/>
</dbReference>
<gene>
    <name evidence="3" type="ORF">Ctob_014178</name>
</gene>
<reference evidence="4" key="1">
    <citation type="journal article" date="2015" name="PLoS Genet.">
        <title>Genome Sequence and Transcriptome Analyses of Chrysochromulina tobin: Metabolic Tools for Enhanced Algal Fitness in the Prominent Order Prymnesiales (Haptophyceae).</title>
        <authorList>
            <person name="Hovde B.T."/>
            <person name="Deodato C.R."/>
            <person name="Hunsperger H.M."/>
            <person name="Ryken S.A."/>
            <person name="Yost W."/>
            <person name="Jha R.K."/>
            <person name="Patterson J."/>
            <person name="Monnat R.J. Jr."/>
            <person name="Barlow S.B."/>
            <person name="Starkenburg S.R."/>
            <person name="Cattolico R.A."/>
        </authorList>
    </citation>
    <scope>NUCLEOTIDE SEQUENCE</scope>
    <source>
        <strain evidence="4">CCMP291</strain>
    </source>
</reference>
<dbReference type="AlphaFoldDB" id="A0A0M0K6C5"/>
<dbReference type="PANTHER" id="PTHR12463:SF1">
    <property type="entry name" value="2-OXOGLUTARATE AND FE-DEPENDENT OXYGENASE FAMILY PROTEIN"/>
    <property type="match status" value="1"/>
</dbReference>
<proteinExistence type="predicted"/>
<dbReference type="PANTHER" id="PTHR12463">
    <property type="entry name" value="OXYGENASE-RELATED"/>
    <property type="match status" value="1"/>
</dbReference>
<dbReference type="GO" id="GO:0016491">
    <property type="term" value="F:oxidoreductase activity"/>
    <property type="evidence" value="ECO:0007669"/>
    <property type="project" value="TreeGrafter"/>
</dbReference>
<evidence type="ECO:0000313" key="4">
    <source>
        <dbReference type="Proteomes" id="UP000037460"/>
    </source>
</evidence>
<dbReference type="OrthoDB" id="412814at2759"/>
<dbReference type="Proteomes" id="UP000037460">
    <property type="component" value="Unassembled WGS sequence"/>
</dbReference>
<sequence>MSPGLLLEAPPPRHVGSTKPEPHAHLPGLFLVKDFVSEAEEAALIEWCDSCVWQPSADNPSSQPPPPPTNRWQLSKWNASVANRMASLAPHLLERGTWRPNQANAISYTKAKGHYLGAHCDDRQLSGRILCNLSLGCDAVMTYTNDKDKEEKPHRVELPRRSLQFQTGQVRFNYAHGIASEDLRGERRVSITFRKEQIASKAANKK</sequence>
<organism evidence="3 4">
    <name type="scientific">Chrysochromulina tobinii</name>
    <dbReference type="NCBI Taxonomy" id="1460289"/>
    <lineage>
        <taxon>Eukaryota</taxon>
        <taxon>Haptista</taxon>
        <taxon>Haptophyta</taxon>
        <taxon>Prymnesiophyceae</taxon>
        <taxon>Prymnesiales</taxon>
        <taxon>Chrysochromulinaceae</taxon>
        <taxon>Chrysochromulina</taxon>
    </lineage>
</organism>
<evidence type="ECO:0000259" key="2">
    <source>
        <dbReference type="Pfam" id="PF13532"/>
    </source>
</evidence>
<dbReference type="SUPFAM" id="SSF51197">
    <property type="entry name" value="Clavaminate synthase-like"/>
    <property type="match status" value="1"/>
</dbReference>
<comment type="caution">
    <text evidence="3">The sequence shown here is derived from an EMBL/GenBank/DDBJ whole genome shotgun (WGS) entry which is preliminary data.</text>
</comment>
<dbReference type="GO" id="GO:0070988">
    <property type="term" value="P:demethylation"/>
    <property type="evidence" value="ECO:0007669"/>
    <property type="project" value="InterPro"/>
</dbReference>
<dbReference type="EMBL" id="JWZX01001254">
    <property type="protein sequence ID" value="KOO34354.1"/>
    <property type="molecule type" value="Genomic_DNA"/>
</dbReference>
<accession>A0A0M0K6C5</accession>
<dbReference type="InterPro" id="IPR037151">
    <property type="entry name" value="AlkB-like_sf"/>
</dbReference>
<feature type="region of interest" description="Disordered" evidence="1">
    <location>
        <begin position="1"/>
        <end position="22"/>
    </location>
</feature>
<name>A0A0M0K6C5_9EUKA</name>
<evidence type="ECO:0000256" key="1">
    <source>
        <dbReference type="SAM" id="MobiDB-lite"/>
    </source>
</evidence>
<dbReference type="InterPro" id="IPR027450">
    <property type="entry name" value="AlkB-like"/>
</dbReference>
<keyword evidence="4" id="KW-1185">Reference proteome</keyword>
<dbReference type="GO" id="GO:0032451">
    <property type="term" value="F:demethylase activity"/>
    <property type="evidence" value="ECO:0007669"/>
    <property type="project" value="TreeGrafter"/>
</dbReference>